<accession>A0A7J6NGF7</accession>
<feature type="region of interest" description="Disordered" evidence="1">
    <location>
        <begin position="190"/>
        <end position="235"/>
    </location>
</feature>
<evidence type="ECO:0000313" key="3">
    <source>
        <dbReference type="Proteomes" id="UP000541610"/>
    </source>
</evidence>
<dbReference type="AlphaFoldDB" id="A0A7J6NGF7"/>
<gene>
    <name evidence="2" type="ORF">FOZ60_009823</name>
</gene>
<dbReference type="Proteomes" id="UP000541610">
    <property type="component" value="Unassembled WGS sequence"/>
</dbReference>
<sequence>MLPSASSQRLESSSTFTRDEEIANLVRTYQEQLAEIAAANSTLVDDKERLAILLEPYMDAEGRMRLPDGASSIDPNIRILKEGLDLRLQEFWDSFQRLQQIERRLSRKIDETAMEYRHAISDVSGLCDKRILRRLREQQRQITLQQVENDQLRFERDTLNYELQRLRQILLRDPNFNGSLDNATLFEDHSRAVREQQQDLRDQMRSQMPPTYRNSGEREGDEAAGGTSGQAMTSPSADLTTVIQPEGELQGHSSFETIMSYIGLGSGGAPAAPVRRVSQFL</sequence>
<organism evidence="2 3">
    <name type="scientific">Perkinsus olseni</name>
    <name type="common">Perkinsus atlanticus</name>
    <dbReference type="NCBI Taxonomy" id="32597"/>
    <lineage>
        <taxon>Eukaryota</taxon>
        <taxon>Sar</taxon>
        <taxon>Alveolata</taxon>
        <taxon>Perkinsozoa</taxon>
        <taxon>Perkinsea</taxon>
        <taxon>Perkinsida</taxon>
        <taxon>Perkinsidae</taxon>
        <taxon>Perkinsus</taxon>
    </lineage>
</organism>
<protein>
    <submittedName>
        <fullName evidence="2">Uncharacterized protein</fullName>
    </submittedName>
</protein>
<dbReference type="OrthoDB" id="448973at2759"/>
<evidence type="ECO:0000256" key="1">
    <source>
        <dbReference type="SAM" id="MobiDB-lite"/>
    </source>
</evidence>
<proteinExistence type="predicted"/>
<feature type="compositionally biased region" description="Basic and acidic residues" evidence="1">
    <location>
        <begin position="190"/>
        <end position="204"/>
    </location>
</feature>
<comment type="caution">
    <text evidence="2">The sequence shown here is derived from an EMBL/GenBank/DDBJ whole genome shotgun (WGS) entry which is preliminary data.</text>
</comment>
<dbReference type="EMBL" id="JABANP010000399">
    <property type="protein sequence ID" value="KAF4682919.1"/>
    <property type="molecule type" value="Genomic_DNA"/>
</dbReference>
<reference evidence="2 3" key="1">
    <citation type="submission" date="2020-04" db="EMBL/GenBank/DDBJ databases">
        <title>Perkinsus olseni comparative genomics.</title>
        <authorList>
            <person name="Bogema D.R."/>
        </authorList>
    </citation>
    <scope>NUCLEOTIDE SEQUENCE [LARGE SCALE GENOMIC DNA]</scope>
    <source>
        <strain evidence="2">00978-12</strain>
    </source>
</reference>
<name>A0A7J6NGF7_PEROL</name>
<evidence type="ECO:0000313" key="2">
    <source>
        <dbReference type="EMBL" id="KAF4682919.1"/>
    </source>
</evidence>
<feature type="compositionally biased region" description="Polar residues" evidence="1">
    <location>
        <begin position="205"/>
        <end position="214"/>
    </location>
</feature>